<protein>
    <submittedName>
        <fullName evidence="1">Uncharacterized protein</fullName>
    </submittedName>
</protein>
<comment type="caution">
    <text evidence="1">The sequence shown here is derived from an EMBL/GenBank/DDBJ whole genome shotgun (WGS) entry which is preliminary data.</text>
</comment>
<organism evidence="1">
    <name type="scientific">marine sediment metagenome</name>
    <dbReference type="NCBI Taxonomy" id="412755"/>
    <lineage>
        <taxon>unclassified sequences</taxon>
        <taxon>metagenomes</taxon>
        <taxon>ecological metagenomes</taxon>
    </lineage>
</organism>
<accession>A0A0F9DVZ5</accession>
<dbReference type="AlphaFoldDB" id="A0A0F9DVZ5"/>
<name>A0A0F9DVZ5_9ZZZZ</name>
<reference evidence="1" key="1">
    <citation type="journal article" date="2015" name="Nature">
        <title>Complex archaea that bridge the gap between prokaryotes and eukaryotes.</title>
        <authorList>
            <person name="Spang A."/>
            <person name="Saw J.H."/>
            <person name="Jorgensen S.L."/>
            <person name="Zaremba-Niedzwiedzka K."/>
            <person name="Martijn J."/>
            <person name="Lind A.E."/>
            <person name="van Eijk R."/>
            <person name="Schleper C."/>
            <person name="Guy L."/>
            <person name="Ettema T.J."/>
        </authorList>
    </citation>
    <scope>NUCLEOTIDE SEQUENCE</scope>
</reference>
<dbReference type="EMBL" id="LAZR01030009">
    <property type="protein sequence ID" value="KKL57881.1"/>
    <property type="molecule type" value="Genomic_DNA"/>
</dbReference>
<evidence type="ECO:0000313" key="1">
    <source>
        <dbReference type="EMBL" id="KKL57881.1"/>
    </source>
</evidence>
<proteinExistence type="predicted"/>
<sequence length="126" mass="14405">MDHVERVRNALTASRLTFRELELISNVEVTFSVYTGSRLRVALFVDECLDCPLHGKKNKSSTWPAERNYGNRKLVRLGVNVIRAWACTSRIAPDHVVARVEFALTRPSSWQTYCSVLEPKGLRTRD</sequence>
<gene>
    <name evidence="1" type="ORF">LCGC14_2230970</name>
</gene>